<dbReference type="Gene3D" id="3.50.50.60">
    <property type="entry name" value="FAD/NAD(P)-binding domain"/>
    <property type="match status" value="1"/>
</dbReference>
<keyword evidence="1" id="KW-0560">Oxidoreductase</keyword>
<proteinExistence type="predicted"/>
<dbReference type="EMBL" id="CACVKT020002381">
    <property type="protein sequence ID" value="CAC5377594.1"/>
    <property type="molecule type" value="Genomic_DNA"/>
</dbReference>
<dbReference type="GO" id="GO:0034899">
    <property type="term" value="F:trimethylamine monooxygenase activity"/>
    <property type="evidence" value="ECO:0007669"/>
    <property type="project" value="UniProtKB-EC"/>
</dbReference>
<dbReference type="Proteomes" id="UP000507470">
    <property type="component" value="Unassembled WGS sequence"/>
</dbReference>
<evidence type="ECO:0000313" key="2">
    <source>
        <dbReference type="Proteomes" id="UP000507470"/>
    </source>
</evidence>
<gene>
    <name evidence="1" type="ORF">MCOR_13892</name>
</gene>
<dbReference type="AlphaFoldDB" id="A0A6J8B387"/>
<protein>
    <submittedName>
        <fullName evidence="1">Tmm</fullName>
        <ecNumber evidence="1">1.14.13.148</ecNumber>
    </submittedName>
</protein>
<dbReference type="OrthoDB" id="66881at2759"/>
<dbReference type="EC" id="1.14.13.148" evidence="1"/>
<evidence type="ECO:0000313" key="1">
    <source>
        <dbReference type="EMBL" id="CAC5377594.1"/>
    </source>
</evidence>
<organism evidence="1 2">
    <name type="scientific">Mytilus coruscus</name>
    <name type="common">Sea mussel</name>
    <dbReference type="NCBI Taxonomy" id="42192"/>
    <lineage>
        <taxon>Eukaryota</taxon>
        <taxon>Metazoa</taxon>
        <taxon>Spiralia</taxon>
        <taxon>Lophotrochozoa</taxon>
        <taxon>Mollusca</taxon>
        <taxon>Bivalvia</taxon>
        <taxon>Autobranchia</taxon>
        <taxon>Pteriomorphia</taxon>
        <taxon>Mytilida</taxon>
        <taxon>Mytiloidea</taxon>
        <taxon>Mytilidae</taxon>
        <taxon>Mytilinae</taxon>
        <taxon>Mytilus</taxon>
    </lineage>
</organism>
<name>A0A6J8B387_MYTCO</name>
<accession>A0A6J8B387</accession>
<sequence length="229" mass="27086">MYEIWRKSIVTSYRSTPLNYNWPVEIEERPLVQKIIGKVVHFLDGSSTAVDSIILSTDYKFPFMDNNLRTTLSNISYPAGLYKGSLWLQGCNRKLFYMGVKHHCFTFTMFDAQGLWICRYITDTLPNKIKSCEEMKKERQKWVQRCNSLKDIHEQIDFQADFIKDLSDGTGYPPDAPKAKMFFHKWASDKRANIVTYRDQQFKSEPAQCIKRWFQMTIRLFFYSGTIFK</sequence>
<dbReference type="InterPro" id="IPR036188">
    <property type="entry name" value="FAD/NAD-bd_sf"/>
</dbReference>
<keyword evidence="2" id="KW-1185">Reference proteome</keyword>
<reference evidence="1 2" key="1">
    <citation type="submission" date="2020-06" db="EMBL/GenBank/DDBJ databases">
        <authorList>
            <person name="Li R."/>
            <person name="Bekaert M."/>
        </authorList>
    </citation>
    <scope>NUCLEOTIDE SEQUENCE [LARGE SCALE GENOMIC DNA]</scope>
    <source>
        <strain evidence="2">wild</strain>
    </source>
</reference>